<proteinExistence type="inferred from homology"/>
<dbReference type="Gene3D" id="3.90.1150.10">
    <property type="entry name" value="Aspartate Aminotransferase, domain 1"/>
    <property type="match status" value="2"/>
</dbReference>
<evidence type="ECO:0000256" key="4">
    <source>
        <dbReference type="RuleBase" id="RU003560"/>
    </source>
</evidence>
<keyword evidence="6" id="KW-0456">Lyase</keyword>
<dbReference type="Gene3D" id="3.40.640.10">
    <property type="entry name" value="Type I PLP-dependent aspartate aminotransferase-like (Major domain)"/>
    <property type="match status" value="2"/>
</dbReference>
<dbReference type="PIRSF" id="PIRSF000521">
    <property type="entry name" value="Transaminase_4ab_Lys_Orn"/>
    <property type="match status" value="1"/>
</dbReference>
<dbReference type="PANTHER" id="PTHR45688:SF6">
    <property type="entry name" value="5-PHOSPHOHYDROXY-L-LYSINE PHOSPHO-LYASE"/>
    <property type="match status" value="1"/>
</dbReference>
<dbReference type="AlphaFoldDB" id="A0A833YUL0"/>
<dbReference type="InterPro" id="IPR015421">
    <property type="entry name" value="PyrdxlP-dep_Trfase_major"/>
</dbReference>
<dbReference type="GO" id="GO:0016829">
    <property type="term" value="F:lyase activity"/>
    <property type="evidence" value="ECO:0007669"/>
    <property type="project" value="UniProtKB-KW"/>
</dbReference>
<dbReference type="InterPro" id="IPR049704">
    <property type="entry name" value="Aminotrans_3_PPA_site"/>
</dbReference>
<evidence type="ECO:0000256" key="2">
    <source>
        <dbReference type="ARBA" id="ARBA00008954"/>
    </source>
</evidence>
<name>A0A833YUL0_9CHIR</name>
<evidence type="ECO:0000313" key="7">
    <source>
        <dbReference type="Proteomes" id="UP000664940"/>
    </source>
</evidence>
<dbReference type="InterPro" id="IPR005814">
    <property type="entry name" value="Aminotrans_3"/>
</dbReference>
<evidence type="ECO:0000256" key="1">
    <source>
        <dbReference type="ARBA" id="ARBA00001933"/>
    </source>
</evidence>
<sequence>MYDEQGEEYIDCINNVAHVGHCHPLVVQAAHEQNQVLNTNSRYLHDNIVDFAQRLSETLPETLCVFYFLNSGSEANDLALRLARQYTGHWDVVVLEHAYHGHLSSLIDISPYKFRDLDGQKEWVHVVRMAQGGDRHIHKAGGVFVADEIQVGFGRVGKHFWAFQLQGEDFIPDIVTMGKSIGNGHPVACVATTQAVARAFEATGVEYFNTFGGNPVSCAVGLAVLNVLEKEQLQAHAAHVGSFLMELLRQQKAKHPIIGDIRGVGLFIGVDLIKDEATRTPATKEADYLVSRLKENHILLSTDGPGRNVLKFKPPMCFSLDNVQRVVAKLDAILTDMEEKLRSCETLRSQPCGSPTKPCPSLGKNEASHSNVQWCP</sequence>
<comment type="caution">
    <text evidence="6">The sequence shown here is derived from an EMBL/GenBank/DDBJ whole genome shotgun (WGS) entry which is preliminary data.</text>
</comment>
<protein>
    <submittedName>
        <fullName evidence="6">5-phosphohydroxy-L-lysine phospho-lyase</fullName>
    </submittedName>
</protein>
<comment type="cofactor">
    <cofactor evidence="1">
        <name>pyridoxal 5'-phosphate</name>
        <dbReference type="ChEBI" id="CHEBI:597326"/>
    </cofactor>
</comment>
<dbReference type="GO" id="GO:0030170">
    <property type="term" value="F:pyridoxal phosphate binding"/>
    <property type="evidence" value="ECO:0007669"/>
    <property type="project" value="InterPro"/>
</dbReference>
<dbReference type="PROSITE" id="PS00600">
    <property type="entry name" value="AA_TRANSFER_CLASS_3"/>
    <property type="match status" value="1"/>
</dbReference>
<dbReference type="PANTHER" id="PTHR45688">
    <property type="match status" value="1"/>
</dbReference>
<dbReference type="InterPro" id="IPR015422">
    <property type="entry name" value="PyrdxlP-dep_Trfase_small"/>
</dbReference>
<dbReference type="Pfam" id="PF00202">
    <property type="entry name" value="Aminotran_3"/>
    <property type="match status" value="2"/>
</dbReference>
<evidence type="ECO:0000256" key="5">
    <source>
        <dbReference type="SAM" id="MobiDB-lite"/>
    </source>
</evidence>
<keyword evidence="3 4" id="KW-0663">Pyridoxal phosphate</keyword>
<dbReference type="Proteomes" id="UP000664940">
    <property type="component" value="Unassembled WGS sequence"/>
</dbReference>
<dbReference type="GO" id="GO:0005739">
    <property type="term" value="C:mitochondrion"/>
    <property type="evidence" value="ECO:0007669"/>
    <property type="project" value="TreeGrafter"/>
</dbReference>
<evidence type="ECO:0000256" key="3">
    <source>
        <dbReference type="ARBA" id="ARBA00022898"/>
    </source>
</evidence>
<feature type="region of interest" description="Disordered" evidence="5">
    <location>
        <begin position="346"/>
        <end position="376"/>
    </location>
</feature>
<gene>
    <name evidence="6" type="ORF">HJG60_014929</name>
</gene>
<dbReference type="CDD" id="cd00610">
    <property type="entry name" value="OAT_like"/>
    <property type="match status" value="1"/>
</dbReference>
<accession>A0A833YUL0</accession>
<evidence type="ECO:0000313" key="6">
    <source>
        <dbReference type="EMBL" id="KAF6082470.1"/>
    </source>
</evidence>
<dbReference type="SUPFAM" id="SSF53383">
    <property type="entry name" value="PLP-dependent transferases"/>
    <property type="match status" value="1"/>
</dbReference>
<dbReference type="GO" id="GO:0008483">
    <property type="term" value="F:transaminase activity"/>
    <property type="evidence" value="ECO:0007669"/>
    <property type="project" value="InterPro"/>
</dbReference>
<organism evidence="6 7">
    <name type="scientific">Phyllostomus discolor</name>
    <name type="common">pale spear-nosed bat</name>
    <dbReference type="NCBI Taxonomy" id="89673"/>
    <lineage>
        <taxon>Eukaryota</taxon>
        <taxon>Metazoa</taxon>
        <taxon>Chordata</taxon>
        <taxon>Craniata</taxon>
        <taxon>Vertebrata</taxon>
        <taxon>Euteleostomi</taxon>
        <taxon>Mammalia</taxon>
        <taxon>Eutheria</taxon>
        <taxon>Laurasiatheria</taxon>
        <taxon>Chiroptera</taxon>
        <taxon>Yangochiroptera</taxon>
        <taxon>Phyllostomidae</taxon>
        <taxon>Phyllostominae</taxon>
        <taxon>Phyllostomus</taxon>
    </lineage>
</organism>
<dbReference type="InterPro" id="IPR015424">
    <property type="entry name" value="PyrdxlP-dep_Trfase"/>
</dbReference>
<reference evidence="6 7" key="1">
    <citation type="journal article" date="2020" name="Nature">
        <title>Six reference-quality genomes reveal evolution of bat adaptations.</title>
        <authorList>
            <person name="Jebb D."/>
            <person name="Huang Z."/>
            <person name="Pippel M."/>
            <person name="Hughes G.M."/>
            <person name="Lavrichenko K."/>
            <person name="Devanna P."/>
            <person name="Winkler S."/>
            <person name="Jermiin L.S."/>
            <person name="Skirmuntt E.C."/>
            <person name="Katzourakis A."/>
            <person name="Burkitt-Gray L."/>
            <person name="Ray D.A."/>
            <person name="Sullivan K.A.M."/>
            <person name="Roscito J.G."/>
            <person name="Kirilenko B.M."/>
            <person name="Davalos L.M."/>
            <person name="Corthals A.P."/>
            <person name="Power M.L."/>
            <person name="Jones G."/>
            <person name="Ransome R.D."/>
            <person name="Dechmann D.K.N."/>
            <person name="Locatelli A.G."/>
            <person name="Puechmaille S.J."/>
            <person name="Fedrigo O."/>
            <person name="Jarvis E.D."/>
            <person name="Hiller M."/>
            <person name="Vernes S.C."/>
            <person name="Myers E.W."/>
            <person name="Teeling E.C."/>
        </authorList>
    </citation>
    <scope>NUCLEOTIDE SEQUENCE [LARGE SCALE GENOMIC DNA]</scope>
    <source>
        <strain evidence="6">Bat1K_MPI-CBG_1</strain>
    </source>
</reference>
<comment type="similarity">
    <text evidence="2 4">Belongs to the class-III pyridoxal-phosphate-dependent aminotransferase family.</text>
</comment>
<dbReference type="EMBL" id="JABVXQ010000013">
    <property type="protein sequence ID" value="KAF6082470.1"/>
    <property type="molecule type" value="Genomic_DNA"/>
</dbReference>